<evidence type="ECO:0000256" key="1">
    <source>
        <dbReference type="ARBA" id="ARBA00022679"/>
    </source>
</evidence>
<dbReference type="PANTHER" id="PTHR48207">
    <property type="entry name" value="SUCCINATE--HYDROXYMETHYLGLUTARATE COA-TRANSFERASE"/>
    <property type="match status" value="1"/>
</dbReference>
<reference evidence="2" key="1">
    <citation type="journal article" date="2021" name="PeerJ">
        <title>Extensive microbial diversity within the chicken gut microbiome revealed by metagenomics and culture.</title>
        <authorList>
            <person name="Gilroy R."/>
            <person name="Ravi A."/>
            <person name="Getino M."/>
            <person name="Pursley I."/>
            <person name="Horton D.L."/>
            <person name="Alikhan N.F."/>
            <person name="Baker D."/>
            <person name="Gharbi K."/>
            <person name="Hall N."/>
            <person name="Watson M."/>
            <person name="Adriaenssens E.M."/>
            <person name="Foster-Nyarko E."/>
            <person name="Jarju S."/>
            <person name="Secka A."/>
            <person name="Antonio M."/>
            <person name="Oren A."/>
            <person name="Chaudhuri R.R."/>
            <person name="La Ragione R."/>
            <person name="Hildebrand F."/>
            <person name="Pallen M.J."/>
        </authorList>
    </citation>
    <scope>NUCLEOTIDE SEQUENCE</scope>
    <source>
        <strain evidence="2">ChiGjej1B1-98</strain>
    </source>
</reference>
<reference evidence="2" key="2">
    <citation type="submission" date="2021-04" db="EMBL/GenBank/DDBJ databases">
        <authorList>
            <person name="Gilroy R."/>
        </authorList>
    </citation>
    <scope>NUCLEOTIDE SEQUENCE</scope>
    <source>
        <strain evidence="2">ChiGjej1B1-98</strain>
    </source>
</reference>
<sequence length="56" mass="6022">MTSPREPYGLLDGMRVIDFTTFLSGPFGTQMLADMGAEVIKVEPPAGDSSRSIPPH</sequence>
<dbReference type="EMBL" id="DXDC01000036">
    <property type="protein sequence ID" value="HIY64911.1"/>
    <property type="molecule type" value="Genomic_DNA"/>
</dbReference>
<comment type="caution">
    <text evidence="2">The sequence shown here is derived from an EMBL/GenBank/DDBJ whole genome shotgun (WGS) entry which is preliminary data.</text>
</comment>
<dbReference type="InterPro" id="IPR050483">
    <property type="entry name" value="CoA-transferase_III_domain"/>
</dbReference>
<keyword evidence="1 2" id="KW-0808">Transferase</keyword>
<dbReference type="InterPro" id="IPR003673">
    <property type="entry name" value="CoA-Trfase_fam_III"/>
</dbReference>
<proteinExistence type="predicted"/>
<dbReference type="Proteomes" id="UP000824005">
    <property type="component" value="Unassembled WGS sequence"/>
</dbReference>
<dbReference type="GO" id="GO:0008410">
    <property type="term" value="F:CoA-transferase activity"/>
    <property type="evidence" value="ECO:0007669"/>
    <property type="project" value="TreeGrafter"/>
</dbReference>
<dbReference type="InterPro" id="IPR023606">
    <property type="entry name" value="CoA-Trfase_III_dom_1_sf"/>
</dbReference>
<accession>A0A9D1YSZ7</accession>
<protein>
    <submittedName>
        <fullName evidence="2">CoA transferase</fullName>
    </submittedName>
</protein>
<organism evidence="2 3">
    <name type="scientific">Candidatus Agrococcus pullicola</name>
    <dbReference type="NCBI Taxonomy" id="2838429"/>
    <lineage>
        <taxon>Bacteria</taxon>
        <taxon>Bacillati</taxon>
        <taxon>Actinomycetota</taxon>
        <taxon>Actinomycetes</taxon>
        <taxon>Micrococcales</taxon>
        <taxon>Microbacteriaceae</taxon>
        <taxon>Agrococcus</taxon>
    </lineage>
</organism>
<dbReference type="SUPFAM" id="SSF89796">
    <property type="entry name" value="CoA-transferase family III (CaiB/BaiF)"/>
    <property type="match status" value="1"/>
</dbReference>
<dbReference type="AlphaFoldDB" id="A0A9D1YSZ7"/>
<name>A0A9D1YSZ7_9MICO</name>
<evidence type="ECO:0000313" key="3">
    <source>
        <dbReference type="Proteomes" id="UP000824005"/>
    </source>
</evidence>
<dbReference type="Gene3D" id="3.40.50.10540">
    <property type="entry name" value="Crotonobetainyl-coa:carnitine coa-transferase, domain 1"/>
    <property type="match status" value="1"/>
</dbReference>
<dbReference type="PANTHER" id="PTHR48207:SF3">
    <property type="entry name" value="SUCCINATE--HYDROXYMETHYLGLUTARATE COA-TRANSFERASE"/>
    <property type="match status" value="1"/>
</dbReference>
<evidence type="ECO:0000313" key="2">
    <source>
        <dbReference type="EMBL" id="HIY64911.1"/>
    </source>
</evidence>
<gene>
    <name evidence="2" type="ORF">H9830_01380</name>
</gene>
<dbReference type="Pfam" id="PF02515">
    <property type="entry name" value="CoA_transf_3"/>
    <property type="match status" value="1"/>
</dbReference>
<feature type="non-terminal residue" evidence="2">
    <location>
        <position position="56"/>
    </location>
</feature>